<feature type="compositionally biased region" description="Polar residues" evidence="1">
    <location>
        <begin position="1"/>
        <end position="18"/>
    </location>
</feature>
<gene>
    <name evidence="2" type="ORF">EG328_000814</name>
</gene>
<accession>A0A8H3UZV0</accession>
<sequence length="805" mass="92047">MAGYQSQRYQENSGTSYPDTGESLDLYGSSDEGTQPVQPFNVDLDPSLSGRPADSGARPYYGINYDDGIPQVSNDGPYQPNFRVDGCEQTYQDQTLYPQTQTPNHVSIDLLPPSLQAHPDPNTLSDSELFWVKYHHGANIGRDIFPRWQGLQTNDLPPRETIRLVPNEERNLPHLNGRLQILKNENGEQIRSELTDEHLYELPFLPRYIDMKTDATTKNIDNWIIMGADLRRDIIPRSINYNPYHSFDENGDEFFDWRATAAHLQRTYTNKHMKRAEQPHVMGGLLRKFRMDKGRFAEFLTPIAFDEQGNQRRMLLNMENLLFNTRWDIDLSRMVMKNPHSHQELPLFTPVDVRPQVRECLEKMLPNERVPTLHDLFNKYPHVVGYDEKNHPLLRRSEELDTQLRRKWEMEAARRGNRRPPVTVTKPNYAKGRKEITAKRKKMNTSMPEHDTLDADGEDEEEEQPPKRNKKTIKSSKPLPRRKISTITGGRMKHHPKLPRSPVPPHPSQYSVEQSSQQSTNSTYQETPVTATFHEASHTQMDLLLQPVGDSNLVPEELLYHPPIDCFDENGTFVQILISQYYAALTMENRQMYRNIRDTQGLDIAKQRLLETFGLQQTLVAPPMASEKGPGITPNQFASMTGRNDTGMMPPSQFDISTDFKQPHYPPLPNLPPDPPMPSFQDRQDYKPQPQGSVPDQAAQFYDPQLFGLDPNPAFNQGQESLFTPYTGLQPLLSPWQTNANFAIDNLGARNLDGVGLDPATDLESLNDDFVAGLEFNLDADQPASSEWGRFGDNEQDLFPDDGMN</sequence>
<feature type="compositionally biased region" description="Acidic residues" evidence="1">
    <location>
        <begin position="454"/>
        <end position="463"/>
    </location>
</feature>
<dbReference type="EMBL" id="WNWS01000116">
    <property type="protein sequence ID" value="KAE9979561.1"/>
    <property type="molecule type" value="Genomic_DNA"/>
</dbReference>
<feature type="compositionally biased region" description="Basic residues" evidence="1">
    <location>
        <begin position="467"/>
        <end position="484"/>
    </location>
</feature>
<evidence type="ECO:0000313" key="3">
    <source>
        <dbReference type="Proteomes" id="UP000447873"/>
    </source>
</evidence>
<feature type="region of interest" description="Disordered" evidence="1">
    <location>
        <begin position="1"/>
        <end position="58"/>
    </location>
</feature>
<comment type="caution">
    <text evidence="2">The sequence shown here is derived from an EMBL/GenBank/DDBJ whole genome shotgun (WGS) entry which is preliminary data.</text>
</comment>
<reference evidence="2 3" key="1">
    <citation type="submission" date="2018-12" db="EMBL/GenBank/DDBJ databases">
        <title>Venturia inaequalis Genome Resource.</title>
        <authorList>
            <person name="Lichtner F.J."/>
        </authorList>
    </citation>
    <scope>NUCLEOTIDE SEQUENCE [LARGE SCALE GENOMIC DNA]</scope>
    <source>
        <strain evidence="2 3">120213</strain>
    </source>
</reference>
<evidence type="ECO:0000313" key="2">
    <source>
        <dbReference type="EMBL" id="KAE9979561.1"/>
    </source>
</evidence>
<feature type="region of interest" description="Disordered" evidence="1">
    <location>
        <begin position="651"/>
        <end position="694"/>
    </location>
</feature>
<dbReference type="Proteomes" id="UP000447873">
    <property type="component" value="Unassembled WGS sequence"/>
</dbReference>
<feature type="region of interest" description="Disordered" evidence="1">
    <location>
        <begin position="783"/>
        <end position="805"/>
    </location>
</feature>
<feature type="compositionally biased region" description="Pro residues" evidence="1">
    <location>
        <begin position="664"/>
        <end position="678"/>
    </location>
</feature>
<evidence type="ECO:0000256" key="1">
    <source>
        <dbReference type="SAM" id="MobiDB-lite"/>
    </source>
</evidence>
<proteinExistence type="predicted"/>
<name>A0A8H3UZV0_VENIN</name>
<feature type="compositionally biased region" description="Acidic residues" evidence="1">
    <location>
        <begin position="794"/>
        <end position="805"/>
    </location>
</feature>
<organism evidence="2 3">
    <name type="scientific">Venturia inaequalis</name>
    <name type="common">Apple scab fungus</name>
    <dbReference type="NCBI Taxonomy" id="5025"/>
    <lineage>
        <taxon>Eukaryota</taxon>
        <taxon>Fungi</taxon>
        <taxon>Dikarya</taxon>
        <taxon>Ascomycota</taxon>
        <taxon>Pezizomycotina</taxon>
        <taxon>Dothideomycetes</taxon>
        <taxon>Pleosporomycetidae</taxon>
        <taxon>Venturiales</taxon>
        <taxon>Venturiaceae</taxon>
        <taxon>Venturia</taxon>
    </lineage>
</organism>
<feature type="compositionally biased region" description="Low complexity" evidence="1">
    <location>
        <begin position="508"/>
        <end position="526"/>
    </location>
</feature>
<feature type="region of interest" description="Disordered" evidence="1">
    <location>
        <begin position="411"/>
        <end position="526"/>
    </location>
</feature>
<protein>
    <submittedName>
        <fullName evidence="2">Uncharacterized protein</fullName>
    </submittedName>
</protein>
<dbReference type="AlphaFoldDB" id="A0A8H3UZV0"/>